<name>A0ABR2WP15_9FUNG</name>
<gene>
    <name evidence="1" type="ORF">K7432_010209</name>
</gene>
<evidence type="ECO:0000313" key="2">
    <source>
        <dbReference type="Proteomes" id="UP001479436"/>
    </source>
</evidence>
<dbReference type="Proteomes" id="UP001479436">
    <property type="component" value="Unassembled WGS sequence"/>
</dbReference>
<keyword evidence="2" id="KW-1185">Reference proteome</keyword>
<evidence type="ECO:0008006" key="3">
    <source>
        <dbReference type="Google" id="ProtNLM"/>
    </source>
</evidence>
<reference evidence="1 2" key="1">
    <citation type="submission" date="2023-04" db="EMBL/GenBank/DDBJ databases">
        <title>Genome of Basidiobolus ranarum AG-B5.</title>
        <authorList>
            <person name="Stajich J.E."/>
            <person name="Carter-House D."/>
            <person name="Gryganskyi A."/>
        </authorList>
    </citation>
    <scope>NUCLEOTIDE SEQUENCE [LARGE SCALE GENOMIC DNA]</scope>
    <source>
        <strain evidence="1 2">AG-B5</strain>
    </source>
</reference>
<protein>
    <recommendedName>
        <fullName evidence="3">SpoVT-AbrB domain-containing protein</fullName>
    </recommendedName>
</protein>
<sequence>MYTAKITKKNQITIPERVMKVCNLTEGDFLVFGRGFEMFICYSLGRQTPEEFEEDFRKKTGSSKEEFEAKRREMDMSMLAGLERQKHSKAKVIWEQQSRKRKMLEDLEESCKKMSLEEVCKKPIPKKACIKPIPEKACKKMSLEEVYENTALEERKTRVHIAKKMIKNGFSSAIVARCTELIVEEVEEIKKLQ</sequence>
<dbReference type="Gene3D" id="2.10.260.10">
    <property type="match status" value="1"/>
</dbReference>
<evidence type="ECO:0000313" key="1">
    <source>
        <dbReference type="EMBL" id="KAK9763273.1"/>
    </source>
</evidence>
<comment type="caution">
    <text evidence="1">The sequence shown here is derived from an EMBL/GenBank/DDBJ whole genome shotgun (WGS) entry which is preliminary data.</text>
</comment>
<dbReference type="EMBL" id="JASJQH010000684">
    <property type="protein sequence ID" value="KAK9763273.1"/>
    <property type="molecule type" value="Genomic_DNA"/>
</dbReference>
<organism evidence="1 2">
    <name type="scientific">Basidiobolus ranarum</name>
    <dbReference type="NCBI Taxonomy" id="34480"/>
    <lineage>
        <taxon>Eukaryota</taxon>
        <taxon>Fungi</taxon>
        <taxon>Fungi incertae sedis</taxon>
        <taxon>Zoopagomycota</taxon>
        <taxon>Entomophthoromycotina</taxon>
        <taxon>Basidiobolomycetes</taxon>
        <taxon>Basidiobolales</taxon>
        <taxon>Basidiobolaceae</taxon>
        <taxon>Basidiobolus</taxon>
    </lineage>
</organism>
<dbReference type="SUPFAM" id="SSF89447">
    <property type="entry name" value="AbrB/MazE/MraZ-like"/>
    <property type="match status" value="1"/>
</dbReference>
<accession>A0ABR2WP15</accession>
<proteinExistence type="predicted"/>
<dbReference type="InterPro" id="IPR037914">
    <property type="entry name" value="SpoVT-AbrB_sf"/>
</dbReference>